<comment type="caution">
    <text evidence="1">The sequence shown here is derived from an EMBL/GenBank/DDBJ whole genome shotgun (WGS) entry which is preliminary data.</text>
</comment>
<reference evidence="1 2" key="1">
    <citation type="submission" date="2019-07" db="EMBL/GenBank/DDBJ databases">
        <title>Draft genome assembly of a fouling barnacle, Amphibalanus amphitrite (Darwin, 1854): The first reference genome for Thecostraca.</title>
        <authorList>
            <person name="Kim W."/>
        </authorList>
    </citation>
    <scope>NUCLEOTIDE SEQUENCE [LARGE SCALE GENOMIC DNA]</scope>
    <source>
        <strain evidence="1">SNU_AA5</strain>
        <tissue evidence="1">Soma without cirri and trophi</tissue>
    </source>
</reference>
<gene>
    <name evidence="1" type="ORF">FJT64_022957</name>
</gene>
<keyword evidence="2" id="KW-1185">Reference proteome</keyword>
<evidence type="ECO:0000313" key="2">
    <source>
        <dbReference type="Proteomes" id="UP000440578"/>
    </source>
</evidence>
<accession>A0A6A4WS15</accession>
<dbReference type="OrthoDB" id="10668983at2759"/>
<organism evidence="1 2">
    <name type="scientific">Amphibalanus amphitrite</name>
    <name type="common">Striped barnacle</name>
    <name type="synonym">Balanus amphitrite</name>
    <dbReference type="NCBI Taxonomy" id="1232801"/>
    <lineage>
        <taxon>Eukaryota</taxon>
        <taxon>Metazoa</taxon>
        <taxon>Ecdysozoa</taxon>
        <taxon>Arthropoda</taxon>
        <taxon>Crustacea</taxon>
        <taxon>Multicrustacea</taxon>
        <taxon>Cirripedia</taxon>
        <taxon>Thoracica</taxon>
        <taxon>Thoracicalcarea</taxon>
        <taxon>Balanomorpha</taxon>
        <taxon>Balanoidea</taxon>
        <taxon>Balanidae</taxon>
        <taxon>Amphibalaninae</taxon>
        <taxon>Amphibalanus</taxon>
    </lineage>
</organism>
<dbReference type="Proteomes" id="UP000440578">
    <property type="component" value="Unassembled WGS sequence"/>
</dbReference>
<name>A0A6A4WS15_AMPAM</name>
<protein>
    <submittedName>
        <fullName evidence="1">Uncharacterized protein</fullName>
    </submittedName>
</protein>
<sequence>MLIRLRKGISANFGQTRKYRQLRPDMVLSYGGPDSQTRWEKPRSQLMTNLNRWKLRREGAGAAAAAGTGGAGSAAGPGGDFWELANKVSRWTPALPVLPESVAAPGGGAPDPDQGRRDLASLGSLKEVVAEGAVGFRSANNLTALALSSHRRAVLLLSDTREIDTAKMSLDLLVTLRQMLVYDPRRYPVLRRRQLIRQVQLCHRVGLPLSAGRHLMRTLLEGARPEHSALWLPALDLVPFYGWRPQAVLLAALLRPLETLVAAADRHARLHVVHVLTEFVVQLARHDLPLVVRRAFPYSSQTCRDEIASTNDPAVDVARITDHVASLCKRLAVSAPAAERMNLMRATVNFYTEVTPVLLESNVPFLPLISKDLVYQVLLSSDALAVHKLLLTLSRYPQQSARVLAMRSDPGLSRVRVKLATATVGRLPHFTTLMEDVLLLLFGRRKGAGGQFRGETAEVRERLAALADGLELELDNHAALLSYQLLAETRPDYQEDAGRHPVLQDLLSADGLVGFTAFQEACGTHGRGRR</sequence>
<dbReference type="AlphaFoldDB" id="A0A6A4WS15"/>
<proteinExistence type="predicted"/>
<dbReference type="EMBL" id="VIIS01000753">
    <property type="protein sequence ID" value="KAF0305422.1"/>
    <property type="molecule type" value="Genomic_DNA"/>
</dbReference>
<evidence type="ECO:0000313" key="1">
    <source>
        <dbReference type="EMBL" id="KAF0305422.1"/>
    </source>
</evidence>